<proteinExistence type="predicted"/>
<accession>A0ABT5FIJ9</accession>
<dbReference type="Gene3D" id="1.25.40.10">
    <property type="entry name" value="Tetratricopeptide repeat domain"/>
    <property type="match status" value="2"/>
</dbReference>
<dbReference type="PANTHER" id="PTHR44809:SF1">
    <property type="entry name" value="PROTEIN O-MANNOSYL-TRANSFERASE TMTC1"/>
    <property type="match status" value="1"/>
</dbReference>
<reference evidence="1 2" key="1">
    <citation type="submission" date="2023-01" db="EMBL/GenBank/DDBJ databases">
        <title>Psychrosphaera sp. nov., isolated from marine algae.</title>
        <authorList>
            <person name="Bayburt H."/>
            <person name="Choi B.J."/>
            <person name="Kim J.M."/>
            <person name="Choi D.G."/>
            <person name="Jeon C.O."/>
        </authorList>
    </citation>
    <scope>NUCLEOTIDE SEQUENCE [LARGE SCALE GENOMIC DNA]</scope>
    <source>
        <strain evidence="1 2">G1-22</strain>
    </source>
</reference>
<evidence type="ECO:0000313" key="2">
    <source>
        <dbReference type="Proteomes" id="UP001528411"/>
    </source>
</evidence>
<dbReference type="SMART" id="SM00028">
    <property type="entry name" value="TPR"/>
    <property type="match status" value="4"/>
</dbReference>
<dbReference type="EMBL" id="JAQOMS010000002">
    <property type="protein sequence ID" value="MDC2891009.1"/>
    <property type="molecule type" value="Genomic_DNA"/>
</dbReference>
<dbReference type="InterPro" id="IPR019734">
    <property type="entry name" value="TPR_rpt"/>
</dbReference>
<dbReference type="Proteomes" id="UP001528411">
    <property type="component" value="Unassembled WGS sequence"/>
</dbReference>
<protein>
    <recommendedName>
        <fullName evidence="3">Tetratricopeptide repeat protein</fullName>
    </recommendedName>
</protein>
<sequence length="320" mass="36545">MAPEHHPIHNIVADLSAKQGKYEQANTHFAKATNLASHVYQYWFNWGLCWSLQNQHELAKAHFLKSLAIEPGFAKARFEHAKACLALKDYVGSEQALTTLFKQETQQPPWKWHYVYGQVLEGLCRTEEASKQYQAALSLSVNDQESDVLYECLALLHVKLCDNEQALSWLTKGVENHPTSRVLHKLLSNLKYEMNAPNPLRNYESVSVNHFNTELQHDYVSLLMSQGKLDAAKSALVKFKRNKPKTNAFTNLDCQIAIKEHRYDEVLSAVPTTLDMNNPGARQLCEYSTLANLALGDYVTAGKKSIYYSMQMQRINIIWR</sequence>
<gene>
    <name evidence="1" type="ORF">PN838_22615</name>
</gene>
<dbReference type="SUPFAM" id="SSF48452">
    <property type="entry name" value="TPR-like"/>
    <property type="match status" value="1"/>
</dbReference>
<name>A0ABT5FIJ9_9GAMM</name>
<comment type="caution">
    <text evidence="1">The sequence shown here is derived from an EMBL/GenBank/DDBJ whole genome shotgun (WGS) entry which is preliminary data.</text>
</comment>
<dbReference type="RefSeq" id="WP_272182057.1">
    <property type="nucleotide sequence ID" value="NZ_JAQOMS010000002.1"/>
</dbReference>
<keyword evidence="2" id="KW-1185">Reference proteome</keyword>
<organism evidence="1 2">
    <name type="scientific">Psychrosphaera algicola</name>
    <dbReference type="NCBI Taxonomy" id="3023714"/>
    <lineage>
        <taxon>Bacteria</taxon>
        <taxon>Pseudomonadati</taxon>
        <taxon>Pseudomonadota</taxon>
        <taxon>Gammaproteobacteria</taxon>
        <taxon>Alteromonadales</taxon>
        <taxon>Pseudoalteromonadaceae</taxon>
        <taxon>Psychrosphaera</taxon>
    </lineage>
</organism>
<evidence type="ECO:0000313" key="1">
    <source>
        <dbReference type="EMBL" id="MDC2891009.1"/>
    </source>
</evidence>
<dbReference type="InterPro" id="IPR011990">
    <property type="entry name" value="TPR-like_helical_dom_sf"/>
</dbReference>
<dbReference type="InterPro" id="IPR052943">
    <property type="entry name" value="TMTC_O-mannosyl-trnsfr"/>
</dbReference>
<evidence type="ECO:0008006" key="3">
    <source>
        <dbReference type="Google" id="ProtNLM"/>
    </source>
</evidence>
<dbReference type="PANTHER" id="PTHR44809">
    <property type="match status" value="1"/>
</dbReference>